<keyword evidence="3" id="KW-0964">Secreted</keyword>
<dbReference type="GO" id="GO:0008201">
    <property type="term" value="F:heparin binding"/>
    <property type="evidence" value="ECO:0007669"/>
    <property type="project" value="TreeGrafter"/>
</dbReference>
<dbReference type="FunFam" id="2.10.25.10:FF:000012">
    <property type="entry name" value="Delta-like protein"/>
    <property type="match status" value="1"/>
</dbReference>
<dbReference type="SMART" id="SM00369">
    <property type="entry name" value="LRR_TYP"/>
    <property type="match status" value="2"/>
</dbReference>
<evidence type="ECO:0000256" key="11">
    <source>
        <dbReference type="PROSITE-ProRule" id="PRU00076"/>
    </source>
</evidence>
<evidence type="ECO:0000259" key="14">
    <source>
        <dbReference type="PROSITE" id="PS50026"/>
    </source>
</evidence>
<protein>
    <submittedName>
        <fullName evidence="15">Slit-like 1</fullName>
    </submittedName>
</protein>
<evidence type="ECO:0000256" key="5">
    <source>
        <dbReference type="ARBA" id="ARBA00022614"/>
    </source>
</evidence>
<evidence type="ECO:0000256" key="7">
    <source>
        <dbReference type="ARBA" id="ARBA00022737"/>
    </source>
</evidence>
<dbReference type="InterPro" id="IPR000152">
    <property type="entry name" value="EGF-type_Asp/Asn_hydroxyl_site"/>
</dbReference>
<comment type="subcellular location">
    <subcellularLocation>
        <location evidence="1">Secreted</location>
    </subcellularLocation>
</comment>
<feature type="domain" description="EGF-like" evidence="14">
    <location>
        <begin position="381"/>
        <end position="419"/>
    </location>
</feature>
<evidence type="ECO:0000259" key="13">
    <source>
        <dbReference type="PROSITE" id="PS50025"/>
    </source>
</evidence>
<dbReference type="GO" id="GO:0005509">
    <property type="term" value="F:calcium ion binding"/>
    <property type="evidence" value="ECO:0007669"/>
    <property type="project" value="InterPro"/>
</dbReference>
<feature type="disulfide bond" evidence="11">
    <location>
        <begin position="447"/>
        <end position="456"/>
    </location>
</feature>
<dbReference type="Proteomes" id="UP000747542">
    <property type="component" value="Unassembled WGS sequence"/>
</dbReference>
<keyword evidence="9 11" id="KW-1015">Disulfide bond</keyword>
<feature type="disulfide bond" evidence="11">
    <location>
        <begin position="409"/>
        <end position="418"/>
    </location>
</feature>
<dbReference type="PROSITE" id="PS50025">
    <property type="entry name" value="LAM_G_DOMAIN"/>
    <property type="match status" value="1"/>
</dbReference>
<dbReference type="Pfam" id="PF02210">
    <property type="entry name" value="Laminin_G_2"/>
    <property type="match status" value="1"/>
</dbReference>
<feature type="region of interest" description="Disordered" evidence="12">
    <location>
        <begin position="660"/>
        <end position="685"/>
    </location>
</feature>
<keyword evidence="8" id="KW-0524">Neurogenesis</keyword>
<evidence type="ECO:0000256" key="12">
    <source>
        <dbReference type="SAM" id="MobiDB-lite"/>
    </source>
</evidence>
<dbReference type="Pfam" id="PF00008">
    <property type="entry name" value="EGF"/>
    <property type="match status" value="4"/>
</dbReference>
<keyword evidence="10" id="KW-0325">Glycoprotein</keyword>
<proteinExistence type="predicted"/>
<evidence type="ECO:0000256" key="9">
    <source>
        <dbReference type="ARBA" id="ARBA00023157"/>
    </source>
</evidence>
<dbReference type="SMART" id="SM00082">
    <property type="entry name" value="LRRCT"/>
    <property type="match status" value="2"/>
</dbReference>
<dbReference type="InterPro" id="IPR018097">
    <property type="entry name" value="EGF_Ca-bd_CS"/>
</dbReference>
<feature type="domain" description="EGF-like" evidence="14">
    <location>
        <begin position="267"/>
        <end position="302"/>
    </location>
</feature>
<evidence type="ECO:0000256" key="6">
    <source>
        <dbReference type="ARBA" id="ARBA00022729"/>
    </source>
</evidence>
<keyword evidence="6" id="KW-0732">Signal</keyword>
<evidence type="ECO:0000256" key="1">
    <source>
        <dbReference type="ARBA" id="ARBA00004613"/>
    </source>
</evidence>
<accession>A0A8J5KND4</accession>
<keyword evidence="7" id="KW-0677">Repeat</keyword>
<dbReference type="PROSITE" id="PS51450">
    <property type="entry name" value="LRR"/>
    <property type="match status" value="1"/>
</dbReference>
<dbReference type="FunFam" id="2.10.25.10:FF:000851">
    <property type="entry name" value="Slit homolog 1 protein"/>
    <property type="match status" value="1"/>
</dbReference>
<dbReference type="InterPro" id="IPR001881">
    <property type="entry name" value="EGF-like_Ca-bd_dom"/>
</dbReference>
<dbReference type="FunFam" id="2.60.120.200:FF:000134">
    <property type="entry name" value="Slit 2"/>
    <property type="match status" value="1"/>
</dbReference>
<dbReference type="CDD" id="cd00110">
    <property type="entry name" value="LamG"/>
    <property type="match status" value="1"/>
</dbReference>
<dbReference type="InterPro" id="IPR000372">
    <property type="entry name" value="LRRNT"/>
</dbReference>
<dbReference type="InterPro" id="IPR003591">
    <property type="entry name" value="Leu-rich_rpt_typical-subtyp"/>
</dbReference>
<feature type="disulfide bond" evidence="11">
    <location>
        <begin position="331"/>
        <end position="340"/>
    </location>
</feature>
<dbReference type="FunFam" id="2.10.25.10:FF:000045">
    <property type="entry name" value="Slit guidance ligand 2"/>
    <property type="match status" value="1"/>
</dbReference>
<dbReference type="InterPro" id="IPR051355">
    <property type="entry name" value="Notch/Slit_guidance"/>
</dbReference>
<dbReference type="SMART" id="SM00013">
    <property type="entry name" value="LRRNT"/>
    <property type="match status" value="1"/>
</dbReference>
<dbReference type="InterPro" id="IPR001611">
    <property type="entry name" value="Leu-rich_rpt"/>
</dbReference>
<keyword evidence="16" id="KW-1185">Reference proteome</keyword>
<comment type="caution">
    <text evidence="15">The sequence shown here is derived from an EMBL/GenBank/DDBJ whole genome shotgun (WGS) entry which is preliminary data.</text>
</comment>
<dbReference type="SUPFAM" id="SSF57196">
    <property type="entry name" value="EGF/Laminin"/>
    <property type="match status" value="2"/>
</dbReference>
<organism evidence="15 16">
    <name type="scientific">Homarus americanus</name>
    <name type="common">American lobster</name>
    <dbReference type="NCBI Taxonomy" id="6706"/>
    <lineage>
        <taxon>Eukaryota</taxon>
        <taxon>Metazoa</taxon>
        <taxon>Ecdysozoa</taxon>
        <taxon>Arthropoda</taxon>
        <taxon>Crustacea</taxon>
        <taxon>Multicrustacea</taxon>
        <taxon>Malacostraca</taxon>
        <taxon>Eumalacostraca</taxon>
        <taxon>Eucarida</taxon>
        <taxon>Decapoda</taxon>
        <taxon>Pleocyemata</taxon>
        <taxon>Astacidea</taxon>
        <taxon>Nephropoidea</taxon>
        <taxon>Nephropidae</taxon>
        <taxon>Homarus</taxon>
    </lineage>
</organism>
<dbReference type="GO" id="GO:0016318">
    <property type="term" value="P:ommatidial rotation"/>
    <property type="evidence" value="ECO:0007669"/>
    <property type="project" value="UniProtKB-ARBA"/>
</dbReference>
<evidence type="ECO:0000256" key="8">
    <source>
        <dbReference type="ARBA" id="ARBA00022902"/>
    </source>
</evidence>
<feature type="domain" description="EGF-like" evidence="14">
    <location>
        <begin position="304"/>
        <end position="341"/>
    </location>
</feature>
<dbReference type="SUPFAM" id="SSF52058">
    <property type="entry name" value="L domain-like"/>
    <property type="match status" value="2"/>
</dbReference>
<dbReference type="Gene3D" id="3.80.10.10">
    <property type="entry name" value="Ribonuclease Inhibitor"/>
    <property type="match status" value="2"/>
</dbReference>
<comment type="caution">
    <text evidence="11">Lacks conserved residue(s) required for the propagation of feature annotation.</text>
</comment>
<dbReference type="SMART" id="SM00179">
    <property type="entry name" value="EGF_CA"/>
    <property type="match status" value="5"/>
</dbReference>
<dbReference type="GO" id="GO:0005576">
    <property type="term" value="C:extracellular region"/>
    <property type="evidence" value="ECO:0007669"/>
    <property type="project" value="UniProtKB-SubCell"/>
</dbReference>
<dbReference type="EMBL" id="JAHLQT010013773">
    <property type="protein sequence ID" value="KAG7170619.1"/>
    <property type="molecule type" value="Genomic_DNA"/>
</dbReference>
<reference evidence="15" key="1">
    <citation type="journal article" date="2021" name="Sci. Adv.">
        <title>The American lobster genome reveals insights on longevity, neural, and immune adaptations.</title>
        <authorList>
            <person name="Polinski J.M."/>
            <person name="Zimin A.V."/>
            <person name="Clark K.F."/>
            <person name="Kohn A.B."/>
            <person name="Sadowski N."/>
            <person name="Timp W."/>
            <person name="Ptitsyn A."/>
            <person name="Khanna P."/>
            <person name="Romanova D.Y."/>
            <person name="Williams P."/>
            <person name="Greenwood S.J."/>
            <person name="Moroz L.L."/>
            <person name="Walt D.R."/>
            <person name="Bodnar A.G."/>
        </authorList>
    </citation>
    <scope>NUCLEOTIDE SEQUENCE</scope>
    <source>
        <strain evidence="15">GMGI-L3</strain>
    </source>
</reference>
<evidence type="ECO:0000256" key="10">
    <source>
        <dbReference type="ARBA" id="ARBA00023180"/>
    </source>
</evidence>
<dbReference type="InterPro" id="IPR013320">
    <property type="entry name" value="ConA-like_dom_sf"/>
</dbReference>
<dbReference type="AlphaFoldDB" id="A0A8J5KND4"/>
<dbReference type="PROSITE" id="PS00010">
    <property type="entry name" value="ASX_HYDROXYL"/>
    <property type="match status" value="3"/>
</dbReference>
<feature type="domain" description="EGF-like" evidence="14">
    <location>
        <begin position="343"/>
        <end position="379"/>
    </location>
</feature>
<dbReference type="GO" id="GO:0048056">
    <property type="term" value="P:R3/R4 cell differentiation"/>
    <property type="evidence" value="ECO:0007669"/>
    <property type="project" value="UniProtKB-ARBA"/>
</dbReference>
<dbReference type="PANTHER" id="PTHR45836">
    <property type="entry name" value="SLIT HOMOLOG"/>
    <property type="match status" value="1"/>
</dbReference>
<evidence type="ECO:0000256" key="2">
    <source>
        <dbReference type="ARBA" id="ARBA00022473"/>
    </source>
</evidence>
<evidence type="ECO:0000256" key="3">
    <source>
        <dbReference type="ARBA" id="ARBA00022525"/>
    </source>
</evidence>
<dbReference type="Pfam" id="PF13855">
    <property type="entry name" value="LRR_8"/>
    <property type="match status" value="1"/>
</dbReference>
<feature type="domain" description="EGF-like" evidence="14">
    <location>
        <begin position="421"/>
        <end position="457"/>
    </location>
</feature>
<dbReference type="FunFam" id="2.10.25.10:FF:000142">
    <property type="entry name" value="Crumbs cell polarity complex component 2"/>
    <property type="match status" value="1"/>
</dbReference>
<dbReference type="CDD" id="cd00054">
    <property type="entry name" value="EGF_CA"/>
    <property type="match status" value="5"/>
</dbReference>
<dbReference type="GO" id="GO:0050769">
    <property type="term" value="P:positive regulation of neurogenesis"/>
    <property type="evidence" value="ECO:0007669"/>
    <property type="project" value="UniProtKB-ARBA"/>
</dbReference>
<feature type="non-terminal residue" evidence="15">
    <location>
        <position position="1"/>
    </location>
</feature>
<dbReference type="Pfam" id="PF01463">
    <property type="entry name" value="LRRCT"/>
    <property type="match status" value="2"/>
</dbReference>
<evidence type="ECO:0000256" key="4">
    <source>
        <dbReference type="ARBA" id="ARBA00022536"/>
    </source>
</evidence>
<dbReference type="SUPFAM" id="SSF57184">
    <property type="entry name" value="Growth factor receptor domain"/>
    <property type="match status" value="1"/>
</dbReference>
<dbReference type="GO" id="GO:0007411">
    <property type="term" value="P:axon guidance"/>
    <property type="evidence" value="ECO:0007669"/>
    <property type="project" value="TreeGrafter"/>
</dbReference>
<dbReference type="PROSITE" id="PS00022">
    <property type="entry name" value="EGF_1"/>
    <property type="match status" value="5"/>
</dbReference>
<feature type="non-terminal residue" evidence="15">
    <location>
        <position position="715"/>
    </location>
</feature>
<feature type="compositionally biased region" description="Polar residues" evidence="12">
    <location>
        <begin position="669"/>
        <end position="682"/>
    </location>
</feature>
<dbReference type="Gene3D" id="2.10.25.10">
    <property type="entry name" value="Laminin"/>
    <property type="match status" value="5"/>
</dbReference>
<sequence length="715" mass="79278">GYFYYSSLADNKVTCISPGAFSQLSTLSEINLEGNPLRCNCHMGWLAEWLRSQSAATGVPKCQSPPHLRDILITEVPSSQFACEGDEPGCFGVEERCPTDCRCEGTVVRCSRARLREIPKGIPSHATELYLDVNEITELDADRLAHLTALTRLDLSNNQIAVLQNNTFASLNQLSTLSLHGNDISMIPDGAFRDLVFITHIAMGANPLFCDCSLGWFSDWVKSDFVEPGIARCAEPPSMRDKLVLTTPTQAFKCVPKVPDEVLAKCDLCYTHPCENGATCRPLANRSYECICAPAYYGPNCQYKIDACYGNPCRNLGTCKILEAGRFSCHCPPGFEGDRCEVNIDDCAGNKCENNSTCIDLVEEYRCQCHPGYTGDYCERKIPFCSKEFNPCKNGASCIDHSTHYECQCALGYTGENCTENIDDCINHLCQHGASCVDGENEYTCKCINDYSGKFCEVGPAVFLQTSPCQQNDCQNGICFHCEYLTRVHFGANDSFLALEPLKTRPSSNVTLHFRTNQEDGVLFYIGESAHLAVELFKGRIRVSYDVGNYPVSNMFSYEVVNDGDWHTVELLTIKQNFTMRIDRGTARSIINDGLNEYLQVASPLYIGGLPKEVAQSASRRWHLKDTGSFSGCMERMYMNGRLSDLGAGQQHKVAPGCGGEETVRDQGLNGNDQHMSTTTKQLGPKEEECQHNNTLTNEVQVNCQHNNTLTNEVQ</sequence>
<feature type="disulfide bond" evidence="11">
    <location>
        <begin position="292"/>
        <end position="301"/>
    </location>
</feature>
<dbReference type="PROSITE" id="PS50026">
    <property type="entry name" value="EGF_3"/>
    <property type="match status" value="5"/>
</dbReference>
<dbReference type="SUPFAM" id="SSF49899">
    <property type="entry name" value="Concanavalin A-like lectins/glucanases"/>
    <property type="match status" value="1"/>
</dbReference>
<evidence type="ECO:0000313" key="16">
    <source>
        <dbReference type="Proteomes" id="UP000747542"/>
    </source>
</evidence>
<dbReference type="InterPro" id="IPR009030">
    <property type="entry name" value="Growth_fac_rcpt_cys_sf"/>
</dbReference>
<dbReference type="PROSITE" id="PS01187">
    <property type="entry name" value="EGF_CA"/>
    <property type="match status" value="2"/>
</dbReference>
<dbReference type="PANTHER" id="PTHR45836:SF4">
    <property type="entry name" value="PROTEIN SLIT"/>
    <property type="match status" value="1"/>
</dbReference>
<dbReference type="InterPro" id="IPR001791">
    <property type="entry name" value="Laminin_G"/>
</dbReference>
<dbReference type="SMART" id="SM00282">
    <property type="entry name" value="LamG"/>
    <property type="match status" value="1"/>
</dbReference>
<dbReference type="Pfam" id="PF12661">
    <property type="entry name" value="hEGF"/>
    <property type="match status" value="1"/>
</dbReference>
<keyword evidence="2" id="KW-0217">Developmental protein</keyword>
<feature type="disulfide bond" evidence="11">
    <location>
        <begin position="369"/>
        <end position="378"/>
    </location>
</feature>
<dbReference type="InterPro" id="IPR032675">
    <property type="entry name" value="LRR_dom_sf"/>
</dbReference>
<dbReference type="FunFam" id="2.10.25.10:FF:000729">
    <property type="entry name" value="Blast:Protein slit"/>
    <property type="match status" value="1"/>
</dbReference>
<dbReference type="PROSITE" id="PS01186">
    <property type="entry name" value="EGF_2"/>
    <property type="match status" value="3"/>
</dbReference>
<dbReference type="SMART" id="SM00181">
    <property type="entry name" value="EGF"/>
    <property type="match status" value="5"/>
</dbReference>
<feature type="domain" description="Laminin G" evidence="13">
    <location>
        <begin position="486"/>
        <end position="658"/>
    </location>
</feature>
<dbReference type="Gene3D" id="2.60.120.200">
    <property type="match status" value="1"/>
</dbReference>
<dbReference type="GO" id="GO:0048495">
    <property type="term" value="F:Roundabout binding"/>
    <property type="evidence" value="ECO:0007669"/>
    <property type="project" value="TreeGrafter"/>
</dbReference>
<gene>
    <name evidence="15" type="primary">sli-L1</name>
    <name evidence="15" type="ORF">Hamer_G013434</name>
</gene>
<dbReference type="InterPro" id="IPR000483">
    <property type="entry name" value="Cys-rich_flank_reg_C"/>
</dbReference>
<keyword evidence="5" id="KW-0433">Leucine-rich repeat</keyword>
<dbReference type="InterPro" id="IPR000742">
    <property type="entry name" value="EGF"/>
</dbReference>
<name>A0A8J5KND4_HOMAM</name>
<evidence type="ECO:0000313" key="15">
    <source>
        <dbReference type="EMBL" id="KAG7170619.1"/>
    </source>
</evidence>
<dbReference type="InterPro" id="IPR013032">
    <property type="entry name" value="EGF-like_CS"/>
</dbReference>
<keyword evidence="4 11" id="KW-0245">EGF-like domain</keyword>